<dbReference type="InterPro" id="IPR036998">
    <property type="entry name" value="Porin_LamB_sf"/>
</dbReference>
<evidence type="ECO:0000256" key="1">
    <source>
        <dbReference type="SAM" id="SignalP"/>
    </source>
</evidence>
<organism evidence="2 3">
    <name type="scientific">Flammeovirga agarivorans</name>
    <dbReference type="NCBI Taxonomy" id="2726742"/>
    <lineage>
        <taxon>Bacteria</taxon>
        <taxon>Pseudomonadati</taxon>
        <taxon>Bacteroidota</taxon>
        <taxon>Cytophagia</taxon>
        <taxon>Cytophagales</taxon>
        <taxon>Flammeovirgaceae</taxon>
        <taxon>Flammeovirga</taxon>
    </lineage>
</organism>
<dbReference type="GO" id="GO:0016020">
    <property type="term" value="C:membrane"/>
    <property type="evidence" value="ECO:0007669"/>
    <property type="project" value="InterPro"/>
</dbReference>
<accession>A0A7X8XY54</accession>
<protein>
    <submittedName>
        <fullName evidence="2">Carbohydrate porin</fullName>
    </submittedName>
</protein>
<feature type="signal peptide" evidence="1">
    <location>
        <begin position="1"/>
        <end position="19"/>
    </location>
</feature>
<feature type="chain" id="PRO_5031564862" evidence="1">
    <location>
        <begin position="20"/>
        <end position="458"/>
    </location>
</feature>
<reference evidence="2 3" key="1">
    <citation type="submission" date="2020-04" db="EMBL/GenBank/DDBJ databases">
        <title>Flammeovirga sp. SR4, a novel species isolated from seawater.</title>
        <authorList>
            <person name="Wang X."/>
        </authorList>
    </citation>
    <scope>NUCLEOTIDE SEQUENCE [LARGE SCALE GENOMIC DNA]</scope>
    <source>
        <strain evidence="2 3">SR4</strain>
    </source>
</reference>
<dbReference type="AlphaFoldDB" id="A0A7X8XY54"/>
<keyword evidence="3" id="KW-1185">Reference proteome</keyword>
<comment type="caution">
    <text evidence="2">The sequence shown here is derived from an EMBL/GenBank/DDBJ whole genome shotgun (WGS) entry which is preliminary data.</text>
</comment>
<keyword evidence="1" id="KW-0732">Signal</keyword>
<dbReference type="GO" id="GO:0015288">
    <property type="term" value="F:porin activity"/>
    <property type="evidence" value="ECO:0007669"/>
    <property type="project" value="InterPro"/>
</dbReference>
<gene>
    <name evidence="2" type="ORF">HGP29_21985</name>
</gene>
<dbReference type="Pfam" id="PF02264">
    <property type="entry name" value="LamB"/>
    <property type="match status" value="1"/>
</dbReference>
<dbReference type="InterPro" id="IPR003192">
    <property type="entry name" value="Porin_LamB"/>
</dbReference>
<proteinExistence type="predicted"/>
<dbReference type="RefSeq" id="WP_168884595.1">
    <property type="nucleotide sequence ID" value="NZ_JABAIL010000008.1"/>
</dbReference>
<dbReference type="Gene3D" id="2.40.170.10">
    <property type="entry name" value="Porin, LamB type"/>
    <property type="match status" value="1"/>
</dbReference>
<evidence type="ECO:0000313" key="3">
    <source>
        <dbReference type="Proteomes" id="UP000585050"/>
    </source>
</evidence>
<dbReference type="Proteomes" id="UP000585050">
    <property type="component" value="Unassembled WGS sequence"/>
</dbReference>
<sequence length="458" mass="52728">MQKLLFSFLLLSIVTSLYAQEEEEEPIQKNKQFEFHSYGRIGVSSSVYEEKVGSRLNLSSQGAIGGRFEENDYIEMTVVANIDRLFEMEPEQPKIKFVLTTQSFSGDNTFIANNTVINFAEMYLDVSDTIFNVPLNLWVGSRYYRDRNIDMADYWTFNNLTGQGFGLTVGNTQLAFVSSLVLQDQPNNPYGDELYEDGRQKHILALQHRYHLNKHNTINFLGEYHFTGKDSLDDPVFIKDRVSDFGFVVGAMHLHQKGNFLNNASIRYGTRIANGPGDDGWSSRTFINFGNPNQTGQYIGAYGLNITENFVWDVNQKWGIMGYSVFRYAIGARNPVFVNDQRPNEKWDFTIGFRPQLYITDKLQMIFEYHYQIRDFEEYSNGIVGYNPGLGMMNKFTIAPVYVPSGERKLMARPHIRLVYTLAFYNDVVKQNGLSQYYEAGNAGDFGQYLGLKSEWWF</sequence>
<evidence type="ECO:0000313" key="2">
    <source>
        <dbReference type="EMBL" id="NLR93887.1"/>
    </source>
</evidence>
<dbReference type="EMBL" id="JABAIL010000008">
    <property type="protein sequence ID" value="NLR93887.1"/>
    <property type="molecule type" value="Genomic_DNA"/>
</dbReference>
<dbReference type="GO" id="GO:0034219">
    <property type="term" value="P:carbohydrate transmembrane transport"/>
    <property type="evidence" value="ECO:0007669"/>
    <property type="project" value="InterPro"/>
</dbReference>
<name>A0A7X8XY54_9BACT</name>
<dbReference type="SUPFAM" id="SSF56935">
    <property type="entry name" value="Porins"/>
    <property type="match status" value="1"/>
</dbReference>